<evidence type="ECO:0000313" key="18">
    <source>
        <dbReference type="Proteomes" id="UP000052008"/>
    </source>
</evidence>
<evidence type="ECO:0000256" key="8">
    <source>
        <dbReference type="ARBA" id="ARBA00023157"/>
    </source>
</evidence>
<dbReference type="GO" id="GO:0006103">
    <property type="term" value="P:2-oxoglutarate metabolic process"/>
    <property type="evidence" value="ECO:0007669"/>
    <property type="project" value="TreeGrafter"/>
</dbReference>
<protein>
    <recommendedName>
        <fullName evidence="3 14">Dihydrolipoyl dehydrogenase</fullName>
        <ecNumber evidence="2 14">1.8.1.4</ecNumber>
    </recommendedName>
</protein>
<dbReference type="PRINTS" id="PR00368">
    <property type="entry name" value="FADPNR"/>
</dbReference>
<evidence type="ECO:0000256" key="1">
    <source>
        <dbReference type="ARBA" id="ARBA00007532"/>
    </source>
</evidence>
<evidence type="ECO:0000256" key="11">
    <source>
        <dbReference type="PIRSR" id="PIRSR000350-2"/>
    </source>
</evidence>
<feature type="binding site" evidence="12">
    <location>
        <position position="316"/>
    </location>
    <ligand>
        <name>FAD</name>
        <dbReference type="ChEBI" id="CHEBI:57692"/>
    </ligand>
</feature>
<dbReference type="InterPro" id="IPR004099">
    <property type="entry name" value="Pyr_nucl-diS_OxRdtase_dimer"/>
</dbReference>
<comment type="catalytic activity">
    <reaction evidence="10 14">
        <text>N(6)-[(R)-dihydrolipoyl]-L-lysyl-[protein] + NAD(+) = N(6)-[(R)-lipoyl]-L-lysyl-[protein] + NADH + H(+)</text>
        <dbReference type="Rhea" id="RHEA:15045"/>
        <dbReference type="Rhea" id="RHEA-COMP:10474"/>
        <dbReference type="Rhea" id="RHEA-COMP:10475"/>
        <dbReference type="ChEBI" id="CHEBI:15378"/>
        <dbReference type="ChEBI" id="CHEBI:57540"/>
        <dbReference type="ChEBI" id="CHEBI:57945"/>
        <dbReference type="ChEBI" id="CHEBI:83099"/>
        <dbReference type="ChEBI" id="CHEBI:83100"/>
        <dbReference type="EC" id="1.8.1.4"/>
    </reaction>
</comment>
<evidence type="ECO:0000256" key="12">
    <source>
        <dbReference type="PIRSR" id="PIRSR000350-3"/>
    </source>
</evidence>
<dbReference type="PIRSF" id="PIRSF000350">
    <property type="entry name" value="Mercury_reductase_MerA"/>
    <property type="match status" value="1"/>
</dbReference>
<dbReference type="AlphaFoldDB" id="A0A0S7WUZ9"/>
<evidence type="ECO:0000259" key="16">
    <source>
        <dbReference type="Pfam" id="PF07992"/>
    </source>
</evidence>
<dbReference type="SUPFAM" id="SSF55424">
    <property type="entry name" value="FAD/NAD-linked reductases, dimerisation (C-terminal) domain"/>
    <property type="match status" value="1"/>
</dbReference>
<feature type="disulfide bond" description="Redox-active" evidence="13">
    <location>
        <begin position="48"/>
        <end position="53"/>
    </location>
</feature>
<keyword evidence="9 14" id="KW-0676">Redox-active center</keyword>
<dbReference type="GO" id="GO:0004148">
    <property type="term" value="F:dihydrolipoyl dehydrogenase (NADH) activity"/>
    <property type="evidence" value="ECO:0007669"/>
    <property type="project" value="UniProtKB-EC"/>
</dbReference>
<dbReference type="STRING" id="1703770.AMJ39_03200"/>
<comment type="similarity">
    <text evidence="1 14">Belongs to the class-I pyridine nucleotide-disulfide oxidoreductase family.</text>
</comment>
<keyword evidence="5 12" id="KW-0274">FAD</keyword>
<dbReference type="SUPFAM" id="SSF51905">
    <property type="entry name" value="FAD/NAD(P)-binding domain"/>
    <property type="match status" value="1"/>
</dbReference>
<feature type="domain" description="Pyridine nucleotide-disulphide oxidoreductase dimerisation" evidence="15">
    <location>
        <begin position="350"/>
        <end position="459"/>
    </location>
</feature>
<dbReference type="Pfam" id="PF02852">
    <property type="entry name" value="Pyr_redox_dim"/>
    <property type="match status" value="1"/>
</dbReference>
<dbReference type="GO" id="GO:0050660">
    <property type="term" value="F:flavin adenine dinucleotide binding"/>
    <property type="evidence" value="ECO:0007669"/>
    <property type="project" value="InterPro"/>
</dbReference>
<keyword evidence="4 14" id="KW-0285">Flavoprotein</keyword>
<evidence type="ECO:0000256" key="13">
    <source>
        <dbReference type="PIRSR" id="PIRSR000350-4"/>
    </source>
</evidence>
<dbReference type="EC" id="1.8.1.4" evidence="2 14"/>
<dbReference type="Proteomes" id="UP000052008">
    <property type="component" value="Unassembled WGS sequence"/>
</dbReference>
<dbReference type="InterPro" id="IPR006258">
    <property type="entry name" value="Lipoamide_DH"/>
</dbReference>
<comment type="cofactor">
    <cofactor evidence="12 14">
        <name>FAD</name>
        <dbReference type="ChEBI" id="CHEBI:57692"/>
    </cofactor>
    <text evidence="12 14">Binds 1 FAD per subunit.</text>
</comment>
<feature type="binding site" evidence="12">
    <location>
        <position position="208"/>
    </location>
    <ligand>
        <name>NAD(+)</name>
        <dbReference type="ChEBI" id="CHEBI:57540"/>
    </ligand>
</feature>
<dbReference type="FunFam" id="3.30.390.30:FF:000001">
    <property type="entry name" value="Dihydrolipoyl dehydrogenase"/>
    <property type="match status" value="1"/>
</dbReference>
<keyword evidence="7 12" id="KW-0520">NAD</keyword>
<dbReference type="PRINTS" id="PR00411">
    <property type="entry name" value="PNDRDTASEI"/>
</dbReference>
<evidence type="ECO:0000259" key="15">
    <source>
        <dbReference type="Pfam" id="PF02852"/>
    </source>
</evidence>
<dbReference type="PANTHER" id="PTHR22912">
    <property type="entry name" value="DISULFIDE OXIDOREDUCTASE"/>
    <property type="match status" value="1"/>
</dbReference>
<evidence type="ECO:0000256" key="4">
    <source>
        <dbReference type="ARBA" id="ARBA00022630"/>
    </source>
</evidence>
<evidence type="ECO:0000256" key="14">
    <source>
        <dbReference type="RuleBase" id="RU003692"/>
    </source>
</evidence>
<reference evidence="17 18" key="1">
    <citation type="journal article" date="2015" name="Microbiome">
        <title>Genomic resolution of linkages in carbon, nitrogen, and sulfur cycling among widespread estuary sediment bacteria.</title>
        <authorList>
            <person name="Baker B.J."/>
            <person name="Lazar C.S."/>
            <person name="Teske A.P."/>
            <person name="Dick G.J."/>
        </authorList>
    </citation>
    <scope>NUCLEOTIDE SEQUENCE [LARGE SCALE GENOMIC DNA]</scope>
    <source>
        <strain evidence="17">DG_24</strain>
    </source>
</reference>
<comment type="caution">
    <text evidence="17">The sequence shown here is derived from an EMBL/GenBank/DDBJ whole genome shotgun (WGS) entry which is preliminary data.</text>
</comment>
<dbReference type="PROSITE" id="PS00076">
    <property type="entry name" value="PYRIDINE_REDOX_1"/>
    <property type="match status" value="1"/>
</dbReference>
<comment type="miscellaneous">
    <text evidence="14">The active site is a redox-active disulfide bond.</text>
</comment>
<gene>
    <name evidence="17" type="ORF">AMJ39_03200</name>
</gene>
<dbReference type="Gene3D" id="3.30.390.30">
    <property type="match status" value="1"/>
</dbReference>
<dbReference type="InterPro" id="IPR016156">
    <property type="entry name" value="FAD/NAD-linked_Rdtase_dimer_sf"/>
</dbReference>
<sequence>MPENELPKSTRLLVIGAGPGGYVAAIRAAQLGVETTLVEKEPSPGGICLNHGCIPSKALISAADLVHRSTTAQEMGVLVEGANVDISKLQAWKTDIIRRLTDGVAKLLKGNGVVVVQGVARLTGPRQVEVRTPDGTGEIEFEHAIIATGSRPFEIPGLPFDGERIITSTEALALQEVPPRLLVVGGGYIGLELGTVYAKLGSAVTVVEMLDQLLPGTELRLVQTVARRLKQLAIEVHLRTKAVGVKEEDGRTVLEVEREGTRETIPFDRALITVGRRPNTEDLGLDAAGVLLGDGGFINTDDQMRTSVPHVFAIGDVAGQPLLAHKASREGILAATVIAGQDARVDWRVVPAVVFTDPEIATVGMTDAQAKAQGIETIVGRFPFAALGRALTMAQPDGFVNVVAQKGTEKVLGVHIVGPEAGVLIGEAALAIEMEATIHDIARTIHPHPTLSESLVEAAEGAIGKAIHLLRR</sequence>
<feature type="active site" description="Proton acceptor" evidence="11">
    <location>
        <position position="448"/>
    </location>
</feature>
<dbReference type="InterPro" id="IPR036188">
    <property type="entry name" value="FAD/NAD-bd_sf"/>
</dbReference>
<feature type="domain" description="FAD/NAD(P)-binding" evidence="16">
    <location>
        <begin position="11"/>
        <end position="331"/>
    </location>
</feature>
<dbReference type="InterPro" id="IPR012999">
    <property type="entry name" value="Pyr_OxRdtase_I_AS"/>
</dbReference>
<dbReference type="PATRIC" id="fig|1703770.3.peg.1303"/>
<evidence type="ECO:0000256" key="6">
    <source>
        <dbReference type="ARBA" id="ARBA00023002"/>
    </source>
</evidence>
<dbReference type="NCBIfam" id="TIGR01350">
    <property type="entry name" value="lipoamide_DH"/>
    <property type="match status" value="1"/>
</dbReference>
<keyword evidence="6 14" id="KW-0560">Oxidoreductase</keyword>
<keyword evidence="8" id="KW-1015">Disulfide bond</keyword>
<dbReference type="Gene3D" id="3.50.50.60">
    <property type="entry name" value="FAD/NAD(P)-binding domain"/>
    <property type="match status" value="2"/>
</dbReference>
<dbReference type="PANTHER" id="PTHR22912:SF160">
    <property type="entry name" value="DIHYDROLIPOYL DEHYDROGENASE"/>
    <property type="match status" value="1"/>
</dbReference>
<feature type="binding site" evidence="12">
    <location>
        <position position="57"/>
    </location>
    <ligand>
        <name>FAD</name>
        <dbReference type="ChEBI" id="CHEBI:57692"/>
    </ligand>
</feature>
<keyword evidence="12" id="KW-0547">Nucleotide-binding</keyword>
<evidence type="ECO:0000256" key="5">
    <source>
        <dbReference type="ARBA" id="ARBA00022827"/>
    </source>
</evidence>
<dbReference type="InterPro" id="IPR050151">
    <property type="entry name" value="Class-I_Pyr_Nuc-Dis_Oxidored"/>
</dbReference>
<organism evidence="17 18">
    <name type="scientific">candidate division TA06 bacterium DG_24</name>
    <dbReference type="NCBI Taxonomy" id="1703770"/>
    <lineage>
        <taxon>Bacteria</taxon>
        <taxon>Bacteria division TA06</taxon>
    </lineage>
</organism>
<accession>A0A0S7WUZ9</accession>
<name>A0A0S7WUZ9_UNCT6</name>
<feature type="binding site" evidence="12">
    <location>
        <position position="275"/>
    </location>
    <ligand>
        <name>NAD(+)</name>
        <dbReference type="ChEBI" id="CHEBI:57540"/>
    </ligand>
</feature>
<dbReference type="InterPro" id="IPR023753">
    <property type="entry name" value="FAD/NAD-binding_dom"/>
</dbReference>
<evidence type="ECO:0000256" key="10">
    <source>
        <dbReference type="ARBA" id="ARBA00049187"/>
    </source>
</evidence>
<proteinExistence type="inferred from homology"/>
<feature type="binding site" evidence="12">
    <location>
        <begin position="148"/>
        <end position="150"/>
    </location>
    <ligand>
        <name>FAD</name>
        <dbReference type="ChEBI" id="CHEBI:57692"/>
    </ligand>
</feature>
<dbReference type="InterPro" id="IPR001100">
    <property type="entry name" value="Pyr_nuc-diS_OxRdtase"/>
</dbReference>
<feature type="binding site" evidence="12">
    <location>
        <begin position="185"/>
        <end position="192"/>
    </location>
    <ligand>
        <name>NAD(+)</name>
        <dbReference type="ChEBI" id="CHEBI:57540"/>
    </ligand>
</feature>
<evidence type="ECO:0000256" key="9">
    <source>
        <dbReference type="ARBA" id="ARBA00023284"/>
    </source>
</evidence>
<evidence type="ECO:0000256" key="7">
    <source>
        <dbReference type="ARBA" id="ARBA00023027"/>
    </source>
</evidence>
<dbReference type="Pfam" id="PF07992">
    <property type="entry name" value="Pyr_redox_2"/>
    <property type="match status" value="1"/>
</dbReference>
<dbReference type="EMBL" id="LIZS01000012">
    <property type="protein sequence ID" value="KPJ53807.1"/>
    <property type="molecule type" value="Genomic_DNA"/>
</dbReference>
<evidence type="ECO:0000256" key="3">
    <source>
        <dbReference type="ARBA" id="ARBA00016961"/>
    </source>
</evidence>
<evidence type="ECO:0000256" key="2">
    <source>
        <dbReference type="ARBA" id="ARBA00012608"/>
    </source>
</evidence>
<evidence type="ECO:0000313" key="17">
    <source>
        <dbReference type="EMBL" id="KPJ53807.1"/>
    </source>
</evidence>